<reference evidence="3" key="3">
    <citation type="submission" date="2016-07" db="EMBL/GenBank/DDBJ databases">
        <title>Evolution of pathogenesis and genome organization in the Tremellales.</title>
        <authorList>
            <person name="Cuomo C."/>
            <person name="Litvintseva A."/>
            <person name="Heitman J."/>
            <person name="Chen Y."/>
            <person name="Sun S."/>
            <person name="Springer D."/>
            <person name="Dromer F."/>
            <person name="Young S."/>
            <person name="Zeng Q."/>
            <person name="Chapman S."/>
            <person name="Gujja S."/>
            <person name="Saif S."/>
            <person name="Birren B."/>
        </authorList>
    </citation>
    <scope>NUCLEOTIDE SEQUENCE</scope>
    <source>
        <strain evidence="3">CBS 10737</strain>
    </source>
</reference>
<name>A0A1B9I7N1_9TREE</name>
<organism evidence="3">
    <name type="scientific">Kwoniella pini CBS 10737</name>
    <dbReference type="NCBI Taxonomy" id="1296096"/>
    <lineage>
        <taxon>Eukaryota</taxon>
        <taxon>Fungi</taxon>
        <taxon>Dikarya</taxon>
        <taxon>Basidiomycota</taxon>
        <taxon>Agaricomycotina</taxon>
        <taxon>Tremellomycetes</taxon>
        <taxon>Tremellales</taxon>
        <taxon>Cryptococcaceae</taxon>
        <taxon>Kwoniella</taxon>
    </lineage>
</organism>
<feature type="region of interest" description="Disordered" evidence="1">
    <location>
        <begin position="490"/>
        <end position="533"/>
    </location>
</feature>
<evidence type="ECO:0000256" key="1">
    <source>
        <dbReference type="SAM" id="MobiDB-lite"/>
    </source>
</evidence>
<evidence type="ECO:0000259" key="2">
    <source>
        <dbReference type="Pfam" id="PF19189"/>
    </source>
</evidence>
<dbReference type="Proteomes" id="UP000094020">
    <property type="component" value="Chromosome 6"/>
</dbReference>
<dbReference type="Pfam" id="PF19189">
    <property type="entry name" value="Mtf2"/>
    <property type="match status" value="1"/>
</dbReference>
<keyword evidence="5" id="KW-1185">Reference proteome</keyword>
<evidence type="ECO:0000313" key="4">
    <source>
        <dbReference type="EMBL" id="WWC70753.1"/>
    </source>
</evidence>
<dbReference type="InterPro" id="IPR043837">
    <property type="entry name" value="Mtf2-like_C"/>
</dbReference>
<proteinExistence type="predicted"/>
<reference evidence="4" key="4">
    <citation type="submission" date="2024-02" db="EMBL/GenBank/DDBJ databases">
        <title>Comparative genomics of Cryptococcus and Kwoniella reveals pathogenesis evolution and contrasting modes of karyotype evolution via chromosome fusion or intercentromeric recombination.</title>
        <authorList>
            <person name="Coelho M.A."/>
            <person name="David-Palma M."/>
            <person name="Shea T."/>
            <person name="Bowers K."/>
            <person name="McGinley-Smith S."/>
            <person name="Mohammad A.W."/>
            <person name="Gnirke A."/>
            <person name="Yurkov A.M."/>
            <person name="Nowrousian M."/>
            <person name="Sun S."/>
            <person name="Cuomo C.A."/>
            <person name="Heitman J."/>
        </authorList>
    </citation>
    <scope>NUCLEOTIDE SEQUENCE</scope>
    <source>
        <strain evidence="4">CBS 10737</strain>
    </source>
</reference>
<feature type="region of interest" description="Disordered" evidence="1">
    <location>
        <begin position="111"/>
        <end position="165"/>
    </location>
</feature>
<gene>
    <name evidence="3" type="ORF">I206_02242</name>
    <name evidence="4" type="ORF">I206_104704</name>
</gene>
<dbReference type="InterPro" id="IPR040009">
    <property type="entry name" value="Mtf2/C5D6.12-like"/>
</dbReference>
<dbReference type="AlphaFoldDB" id="A0A1B9I7N1"/>
<feature type="compositionally biased region" description="Low complexity" evidence="1">
    <location>
        <begin position="53"/>
        <end position="84"/>
    </location>
</feature>
<dbReference type="OrthoDB" id="2444174at2759"/>
<feature type="compositionally biased region" description="Basic residues" evidence="1">
    <location>
        <begin position="147"/>
        <end position="158"/>
    </location>
</feature>
<feature type="region of interest" description="Disordered" evidence="1">
    <location>
        <begin position="45"/>
        <end position="93"/>
    </location>
</feature>
<dbReference type="GO" id="GO:0005739">
    <property type="term" value="C:mitochondrion"/>
    <property type="evidence" value="ECO:0007669"/>
    <property type="project" value="InterPro"/>
</dbReference>
<dbReference type="PANTHER" id="PTHR39468">
    <property type="entry name" value="CHROMOSOME 7, WHOLE GENOME SHOTGUN SEQUENCE"/>
    <property type="match status" value="1"/>
</dbReference>
<evidence type="ECO:0000313" key="5">
    <source>
        <dbReference type="Proteomes" id="UP000094020"/>
    </source>
</evidence>
<dbReference type="EMBL" id="CP144524">
    <property type="protein sequence ID" value="WWC70753.1"/>
    <property type="molecule type" value="Genomic_DNA"/>
</dbReference>
<feature type="domain" description="Mtf2-like C-terminal" evidence="2">
    <location>
        <begin position="255"/>
        <end position="424"/>
    </location>
</feature>
<protein>
    <recommendedName>
        <fullName evidence="2">Mtf2-like C-terminal domain-containing protein</fullName>
    </recommendedName>
</protein>
<reference evidence="4" key="2">
    <citation type="submission" date="2013-07" db="EMBL/GenBank/DDBJ databases">
        <authorList>
            <consortium name="The Broad Institute Genome Sequencing Platform"/>
            <person name="Cuomo C."/>
            <person name="Litvintseva A."/>
            <person name="Chen Y."/>
            <person name="Heitman J."/>
            <person name="Sun S."/>
            <person name="Springer D."/>
            <person name="Dromer F."/>
            <person name="Young S.K."/>
            <person name="Zeng Q."/>
            <person name="Gargeya S."/>
            <person name="Fitzgerald M."/>
            <person name="Abouelleil A."/>
            <person name="Alvarado L."/>
            <person name="Berlin A.M."/>
            <person name="Chapman S.B."/>
            <person name="Dewar J."/>
            <person name="Goldberg J."/>
            <person name="Griggs A."/>
            <person name="Gujja S."/>
            <person name="Hansen M."/>
            <person name="Howarth C."/>
            <person name="Imamovic A."/>
            <person name="Larimer J."/>
            <person name="McCowan C."/>
            <person name="Murphy C."/>
            <person name="Pearson M."/>
            <person name="Priest M."/>
            <person name="Roberts A."/>
            <person name="Saif S."/>
            <person name="Shea T."/>
            <person name="Sykes S."/>
            <person name="Wortman J."/>
            <person name="Nusbaum C."/>
            <person name="Birren B."/>
        </authorList>
    </citation>
    <scope>NUCLEOTIDE SEQUENCE</scope>
    <source>
        <strain evidence="4">CBS 10737</strain>
    </source>
</reference>
<dbReference type="PANTHER" id="PTHR39468:SF1">
    <property type="entry name" value="MTF2-LIKE C-TERMINAL DOMAIN-CONTAINING PROTEIN"/>
    <property type="match status" value="1"/>
</dbReference>
<sequence>MVLSLAEGQSRLLSNTIKILYRHGQIQRQSNLSFRHFTVSNIIKEERPISQDGSSSTTEPMSSSSGEISRDMSSTAESSRSASSNVTDLNDKMDEDKQYAEIFATLNENWPKSNTELKPHKPKPKFPPRPESIASKLTFDGFSTPSPRHKGVHSRIKRSSGQTPKEAETFNEILAGIFADLNHPSSNNRNNLGKSMKSNLGIKDPYLTIKSGSENLNYGMINSNNNSTLKNNAKNLRKWLGESEESEENLQFLEEFEMLKEEMEVISSDIELIEWAKSRIFKPLTEINKDKSIQDTNTLTPIITYPPTYPKILAHLLRTLRVNYNSPHLVLSLFQHAKTCSLESYLSGCLTEVYNEILTVRWESFRDLIGVEQGIREMEIMGVNWDQITSKLISKIVEEVSKDLLSSSENQPIDITSILSNSSTSINENSQGFENLANITKNSIKQNFIFNQYGENVLIRLNRLDERVSKDVKKQEKYYELTKKRKRQIREERERKAQRERRQNEEFMGVREKDDKQKLGWIGEPKDGERAFI</sequence>
<accession>A0A1B9I7N1</accession>
<dbReference type="KEGG" id="kpin:30170611"/>
<reference evidence="3" key="1">
    <citation type="submission" date="2013-07" db="EMBL/GenBank/DDBJ databases">
        <title>The Genome Sequence of Cryptococcus pinus CBS10737.</title>
        <authorList>
            <consortium name="The Broad Institute Genome Sequencing Platform"/>
            <person name="Cuomo C."/>
            <person name="Litvintseva A."/>
            <person name="Chen Y."/>
            <person name="Heitman J."/>
            <person name="Sun S."/>
            <person name="Springer D."/>
            <person name="Dromer F."/>
            <person name="Young S.K."/>
            <person name="Zeng Q."/>
            <person name="Gargeya S."/>
            <person name="Fitzgerald M."/>
            <person name="Abouelleil A."/>
            <person name="Alvarado L."/>
            <person name="Berlin A.M."/>
            <person name="Chapman S.B."/>
            <person name="Dewar J."/>
            <person name="Goldberg J."/>
            <person name="Griggs A."/>
            <person name="Gujja S."/>
            <person name="Hansen M."/>
            <person name="Howarth C."/>
            <person name="Imamovic A."/>
            <person name="Larimer J."/>
            <person name="McCowan C."/>
            <person name="Murphy C."/>
            <person name="Pearson M."/>
            <person name="Priest M."/>
            <person name="Roberts A."/>
            <person name="Saif S."/>
            <person name="Shea T."/>
            <person name="Sykes S."/>
            <person name="Wortman J."/>
            <person name="Nusbaum C."/>
            <person name="Birren B."/>
        </authorList>
    </citation>
    <scope>NUCLEOTIDE SEQUENCE [LARGE SCALE GENOMIC DNA]</scope>
    <source>
        <strain evidence="3">CBS 10737</strain>
    </source>
</reference>
<dbReference type="EMBL" id="KV700115">
    <property type="protein sequence ID" value="OCF51528.1"/>
    <property type="molecule type" value="Genomic_DNA"/>
</dbReference>
<dbReference type="STRING" id="1296096.A0A1B9I7N1"/>
<evidence type="ECO:0000313" key="3">
    <source>
        <dbReference type="EMBL" id="OCF51528.1"/>
    </source>
</evidence>
<dbReference type="RefSeq" id="XP_019012747.1">
    <property type="nucleotide sequence ID" value="XM_019154007.1"/>
</dbReference>
<dbReference type="GeneID" id="30170611"/>